<accession>A0ABN2C6A6</accession>
<organism evidence="1 2">
    <name type="scientific">Kribbella hippodromi</name>
    <dbReference type="NCBI Taxonomy" id="434347"/>
    <lineage>
        <taxon>Bacteria</taxon>
        <taxon>Bacillati</taxon>
        <taxon>Actinomycetota</taxon>
        <taxon>Actinomycetes</taxon>
        <taxon>Propionibacteriales</taxon>
        <taxon>Kribbellaceae</taxon>
        <taxon>Kribbella</taxon>
    </lineage>
</organism>
<protein>
    <submittedName>
        <fullName evidence="1">Uncharacterized protein</fullName>
    </submittedName>
</protein>
<comment type="caution">
    <text evidence="1">The sequence shown here is derived from an EMBL/GenBank/DDBJ whole genome shotgun (WGS) entry which is preliminary data.</text>
</comment>
<reference evidence="1 2" key="1">
    <citation type="journal article" date="2019" name="Int. J. Syst. Evol. Microbiol.">
        <title>The Global Catalogue of Microorganisms (GCM) 10K type strain sequencing project: providing services to taxonomists for standard genome sequencing and annotation.</title>
        <authorList>
            <consortium name="The Broad Institute Genomics Platform"/>
            <consortium name="The Broad Institute Genome Sequencing Center for Infectious Disease"/>
            <person name="Wu L."/>
            <person name="Ma J."/>
        </authorList>
    </citation>
    <scope>NUCLEOTIDE SEQUENCE [LARGE SCALE GENOMIC DNA]</scope>
    <source>
        <strain evidence="1 2">JCM 15572</strain>
    </source>
</reference>
<evidence type="ECO:0000313" key="1">
    <source>
        <dbReference type="EMBL" id="GAA1550982.1"/>
    </source>
</evidence>
<keyword evidence="2" id="KW-1185">Reference proteome</keyword>
<sequence>MHRGQENHVRPAALERGDRVVEDVRRPAGVLGDLPLVHVGEAVAELVEREDLVAADGGGGFVENGHTQKPPNTVIVPEARVSILPVLEVGGQ</sequence>
<evidence type="ECO:0000313" key="2">
    <source>
        <dbReference type="Proteomes" id="UP001501705"/>
    </source>
</evidence>
<proteinExistence type="predicted"/>
<dbReference type="Proteomes" id="UP001501705">
    <property type="component" value="Unassembled WGS sequence"/>
</dbReference>
<dbReference type="EMBL" id="BAAAPH010000001">
    <property type="protein sequence ID" value="GAA1550982.1"/>
    <property type="molecule type" value="Genomic_DNA"/>
</dbReference>
<name>A0ABN2C6A6_9ACTN</name>
<gene>
    <name evidence="1" type="ORF">GCM10009804_04450</name>
</gene>